<dbReference type="PROSITE" id="PS51186">
    <property type="entry name" value="GNAT"/>
    <property type="match status" value="1"/>
</dbReference>
<dbReference type="InterPro" id="IPR000182">
    <property type="entry name" value="GNAT_dom"/>
</dbReference>
<keyword evidence="3" id="KW-0472">Membrane</keyword>
<evidence type="ECO:0000256" key="2">
    <source>
        <dbReference type="SAM" id="MobiDB-lite"/>
    </source>
</evidence>
<dbReference type="Pfam" id="PF07065">
    <property type="entry name" value="D123"/>
    <property type="match status" value="1"/>
</dbReference>
<feature type="region of interest" description="Disordered" evidence="2">
    <location>
        <begin position="878"/>
        <end position="898"/>
    </location>
</feature>
<dbReference type="PANTHER" id="PTHR15323">
    <property type="entry name" value="D123 PROTEIN"/>
    <property type="match status" value="1"/>
</dbReference>
<evidence type="ECO:0000259" key="4">
    <source>
        <dbReference type="PROSITE" id="PS51186"/>
    </source>
</evidence>
<name>A0A1Q9CJV6_SYMMI</name>
<evidence type="ECO:0000256" key="3">
    <source>
        <dbReference type="SAM" id="Phobius"/>
    </source>
</evidence>
<accession>A0A1Q9CJV6</accession>
<keyword evidence="6" id="KW-1185">Reference proteome</keyword>
<dbReference type="GO" id="GO:0016747">
    <property type="term" value="F:acyltransferase activity, transferring groups other than amino-acyl groups"/>
    <property type="evidence" value="ECO:0007669"/>
    <property type="project" value="InterPro"/>
</dbReference>
<dbReference type="Proteomes" id="UP000186817">
    <property type="component" value="Unassembled WGS sequence"/>
</dbReference>
<keyword evidence="3" id="KW-1133">Transmembrane helix</keyword>
<evidence type="ECO:0000313" key="6">
    <source>
        <dbReference type="Proteomes" id="UP000186817"/>
    </source>
</evidence>
<evidence type="ECO:0000256" key="1">
    <source>
        <dbReference type="ARBA" id="ARBA00011047"/>
    </source>
</evidence>
<dbReference type="PANTHER" id="PTHR15323:SF6">
    <property type="entry name" value="CELL DIVISION CYCLE PROTEIN 123 HOMOLOG"/>
    <property type="match status" value="1"/>
</dbReference>
<evidence type="ECO:0000313" key="5">
    <source>
        <dbReference type="EMBL" id="OLP83209.1"/>
    </source>
</evidence>
<organism evidence="5 6">
    <name type="scientific">Symbiodinium microadriaticum</name>
    <name type="common">Dinoflagellate</name>
    <name type="synonym">Zooxanthella microadriatica</name>
    <dbReference type="NCBI Taxonomy" id="2951"/>
    <lineage>
        <taxon>Eukaryota</taxon>
        <taxon>Sar</taxon>
        <taxon>Alveolata</taxon>
        <taxon>Dinophyceae</taxon>
        <taxon>Suessiales</taxon>
        <taxon>Symbiodiniaceae</taxon>
        <taxon>Symbiodinium</taxon>
    </lineage>
</organism>
<feature type="domain" description="N-acetyltransferase" evidence="4">
    <location>
        <begin position="26"/>
        <end position="201"/>
    </location>
</feature>
<feature type="transmembrane region" description="Helical" evidence="3">
    <location>
        <begin position="1430"/>
        <end position="1450"/>
    </location>
</feature>
<dbReference type="GO" id="GO:0005737">
    <property type="term" value="C:cytoplasm"/>
    <property type="evidence" value="ECO:0007669"/>
    <property type="project" value="TreeGrafter"/>
</dbReference>
<sequence length="1740" mass="195329">MVAQLCQRYNGLFHDARGNARLTSGINIYETSMSLISKNRWARFVESLRLGEACELDEGDNGPRVCSVRQWNWIGAMEVELWSTSALSRNSMLTSHDRTVLRPVMADLAVSSECQGRGIGRKLVEKLEEVVREEWGYDELVLLVEATNFQARGVYERLGYRLAGIRLGQVTTYLDASEPRDSTSRVKERTTVAFLLRKSLKPSPWGTLENQNWGLLLALLGGAAYLQSSDGEELLGLPLEELFRYASEHLKERTELSVTGCDKDEHQPFGVVFALCSALAAEVLRTFRLMELEVVTELRISRAQSSGAEVDNGGLLPDNRREVSFRLFVPVDESGLDSTTATLTLQTKDREVAMSYPIKAGRAFIWWSRQTFHQILGGDGCFAICCWAVIAQKSDAKFSQHSSEAVTGTSPCPRSLHAAIAASVALHSQSRDGQFPGFGGPKCCLGLGGSTDMQSMVCGRSNEYDLSVQAEAVGSPTCCLAWRLGVDTAFTIKVDQLQKLHEQIVSHLAYFEAHMLVDDATSGLIMGSGVEGASMNAPDAMTRMGQLLCRWALSQSPSIGLLVGVDYGVLYSVNGLLSMQNSSDSRAFFGPVCAGARQLADASRQEGMVHLSLEAKQQLSALRFIPLILGSQNRFYLDAFTEVTDPNEQKGEESRPLLSLVDETQAKDVANRLSYEEFKDLLQQYQVDLSKFGKGNTKPLQKFFESVVIEEKCFLQLRGNSLQRFVELVRVHLRFRNNEGRLQELRIKTEMTDAGTERERNQLLAMVMRLKDQGSWKQALERCFEQKFSISAGAQASLLYVAKDVQDDTTGLLQRVTCMGTVDGAVEETMVEEEILACQFASWFPTFRDVTFKSEILPLSENFIKYLLADGIHVPLSKPKESDGASDGSWGSGGDSADEAEDLEGVFDFPELEESVRSAISRLNGQVLPKLNWSAPKDAHWIHGSLKCTTPAEVFTLLKASDFVSHDLCHAFDHCGPLARRRPDDFTLVLRRWHSLHESSEFRAFVKDTDLVAISQRQTGCFFEHLLNTEEVEAIQAAIQEFFEQKLRERFRLKRYVFDVYVDIPPRRRVWLVDLSPWGPTTDACLFDWDDLADMSAARSPELRVVQSEAERRGRLENFHQIPLELAELGSKEGLSELIEKADKILAQKAYKYEEYSAESETVPDMTTTYKTHSVVVTIKDKTRKELASMGLPAGEDFSTDDGKTRWTWAPVENNKEDELMQLLSQHGIDLSEFTWQSFVELYSEVYEKSLSTIQVVDGQLVRKVKVVKVWLEANLLSQKHVLIIKTKQQQGRVQHLRNLRTLSMRMRAMQHWSDAVSEALFLRLGVPEQQQKDMLSVTRSETREEVEFSVTFPGLKTVYTIMEVRCEVLNPQDQRWQYIGLPPAEDFTFCRQEQLATGEYDMILTRMAFEFSVFGVLACLCLAASAGQWSVGVVLVSLIVVLLGIRACVGVPPTMKGNKLPKRYAGKRFELIAMPVNHFGEKVRFCLDLLGLPYDETTNCGILNIMLFGQSVPQLNDRKSCSHIGNSDEILRYLHGLYAASNKAADALLKQSDMTLEWELALNDLGHAIQGWAYYYLLGQEFSTETALVCWGAYDERCPLVQRCLLKAFAFPIKAFMRSALKLDRSDLRDERKATIDDVLKRVDAAVGPDGKGYIVGDQLTYVDITFVSLSAPLLVSRFLFKDPCAWARGRFRSFAEAGKRGAPKSAPPVLQVFEEETAKRPCGKFVARIYDEYRNKIL</sequence>
<comment type="caution">
    <text evidence="5">The sequence shown here is derived from an EMBL/GenBank/DDBJ whole genome shotgun (WGS) entry which is preliminary data.</text>
</comment>
<dbReference type="SUPFAM" id="SSF47616">
    <property type="entry name" value="GST C-terminal domain-like"/>
    <property type="match status" value="1"/>
</dbReference>
<dbReference type="CDD" id="cd00570">
    <property type="entry name" value="GST_N_family"/>
    <property type="match status" value="1"/>
</dbReference>
<gene>
    <name evidence="5" type="primary">CDC123</name>
    <name evidence="5" type="ORF">AK812_SmicGene36057</name>
</gene>
<comment type="similarity">
    <text evidence="1">Belongs to the CDC123 family.</text>
</comment>
<dbReference type="EMBL" id="LSRX01001132">
    <property type="protein sequence ID" value="OLP83209.1"/>
    <property type="molecule type" value="Genomic_DNA"/>
</dbReference>
<keyword evidence="5" id="KW-0132">Cell division</keyword>
<dbReference type="InterPro" id="IPR016181">
    <property type="entry name" value="Acyl_CoA_acyltransferase"/>
</dbReference>
<dbReference type="Gene3D" id="3.40.630.30">
    <property type="match status" value="1"/>
</dbReference>
<dbReference type="OrthoDB" id="360540at2759"/>
<dbReference type="CDD" id="cd04301">
    <property type="entry name" value="NAT_SF"/>
    <property type="match status" value="1"/>
</dbReference>
<keyword evidence="3" id="KW-0812">Transmembrane</keyword>
<reference evidence="5 6" key="1">
    <citation type="submission" date="2016-02" db="EMBL/GenBank/DDBJ databases">
        <title>Genome analysis of coral dinoflagellate symbionts highlights evolutionary adaptations to a symbiotic lifestyle.</title>
        <authorList>
            <person name="Aranda M."/>
            <person name="Li Y."/>
            <person name="Liew Y.J."/>
            <person name="Baumgarten S."/>
            <person name="Simakov O."/>
            <person name="Wilson M."/>
            <person name="Piel J."/>
            <person name="Ashoor H."/>
            <person name="Bougouffa S."/>
            <person name="Bajic V.B."/>
            <person name="Ryu T."/>
            <person name="Ravasi T."/>
            <person name="Bayer T."/>
            <person name="Micklem G."/>
            <person name="Kim H."/>
            <person name="Bhak J."/>
            <person name="Lajeunesse T.C."/>
            <person name="Voolstra C.R."/>
        </authorList>
    </citation>
    <scope>NUCLEOTIDE SEQUENCE [LARGE SCALE GENOMIC DNA]</scope>
    <source>
        <strain evidence="5 6">CCMP2467</strain>
    </source>
</reference>
<dbReference type="SUPFAM" id="SSF55729">
    <property type="entry name" value="Acyl-CoA N-acyltransferases (Nat)"/>
    <property type="match status" value="1"/>
</dbReference>
<dbReference type="GO" id="GO:0051301">
    <property type="term" value="P:cell division"/>
    <property type="evidence" value="ECO:0007669"/>
    <property type="project" value="UniProtKB-KW"/>
</dbReference>
<protein>
    <submittedName>
        <fullName evidence="5">Cell division cycle protein 123-like</fullName>
    </submittedName>
</protein>
<keyword evidence="5" id="KW-0131">Cell cycle</keyword>
<proteinExistence type="inferred from homology"/>
<dbReference type="InterPro" id="IPR009772">
    <property type="entry name" value="CDC123"/>
</dbReference>
<dbReference type="Pfam" id="PF00583">
    <property type="entry name" value="Acetyltransf_1"/>
    <property type="match status" value="1"/>
</dbReference>
<dbReference type="InterPro" id="IPR036282">
    <property type="entry name" value="Glutathione-S-Trfase_C_sf"/>
</dbReference>